<evidence type="ECO:0000313" key="2">
    <source>
        <dbReference type="Proteomes" id="UP000757232"/>
    </source>
</evidence>
<reference evidence="1" key="1">
    <citation type="submission" date="2016-06" db="EMBL/GenBank/DDBJ databases">
        <title>Draft Genome sequence of the fungus Inonotus baumii.</title>
        <authorList>
            <person name="Zhu H."/>
            <person name="Lin W."/>
        </authorList>
    </citation>
    <scope>NUCLEOTIDE SEQUENCE</scope>
    <source>
        <strain evidence="1">821</strain>
    </source>
</reference>
<dbReference type="Proteomes" id="UP000757232">
    <property type="component" value="Unassembled WGS sequence"/>
</dbReference>
<protein>
    <submittedName>
        <fullName evidence="1">Uncharacterized protein</fullName>
    </submittedName>
</protein>
<dbReference type="InterPro" id="IPR029063">
    <property type="entry name" value="SAM-dependent_MTases_sf"/>
</dbReference>
<organism evidence="1 2">
    <name type="scientific">Sanghuangporus baumii</name>
    <name type="common">Phellinus baumii</name>
    <dbReference type="NCBI Taxonomy" id="108892"/>
    <lineage>
        <taxon>Eukaryota</taxon>
        <taxon>Fungi</taxon>
        <taxon>Dikarya</taxon>
        <taxon>Basidiomycota</taxon>
        <taxon>Agaricomycotina</taxon>
        <taxon>Agaricomycetes</taxon>
        <taxon>Hymenochaetales</taxon>
        <taxon>Hymenochaetaceae</taxon>
        <taxon>Sanghuangporus</taxon>
    </lineage>
</organism>
<name>A0A9Q5HVH6_SANBA</name>
<dbReference type="Gene3D" id="3.40.50.150">
    <property type="entry name" value="Vaccinia Virus protein VP39"/>
    <property type="match status" value="1"/>
</dbReference>
<dbReference type="SUPFAM" id="SSF53335">
    <property type="entry name" value="S-adenosyl-L-methionine-dependent methyltransferases"/>
    <property type="match status" value="1"/>
</dbReference>
<dbReference type="AlphaFoldDB" id="A0A9Q5HVH6"/>
<gene>
    <name evidence="1" type="ORF">A7U60_g6183</name>
</gene>
<dbReference type="EMBL" id="LNZH02000199">
    <property type="protein sequence ID" value="OCB86724.1"/>
    <property type="molecule type" value="Genomic_DNA"/>
</dbReference>
<dbReference type="OrthoDB" id="2013972at2759"/>
<keyword evidence="2" id="KW-1185">Reference proteome</keyword>
<comment type="caution">
    <text evidence="1">The sequence shown here is derived from an EMBL/GenBank/DDBJ whole genome shotgun (WGS) entry which is preliminary data.</text>
</comment>
<sequence length="390" mass="43912">MDIDDSCSVITTTTLTGSTTSSMLTSVDGSPAPSVYSYRSMRDGQAMLREIAGRKLNSTNELYLLPADEGEHGRLDKQHLVNLLALGGLYAAVEEVRSALAPTPDRQRAILDLVIVECLDVYRSLELTWLQALRDRHLLIADWNLTMLFTLGLEHYYNSFDVVHARCTANGVADFEGFIHEATKCVRPGGILLYTEGNLEMYNEKGTAQEPAFGDGALGQSWLARATFEAYNLMKSRGSAIDAGRFLGRWMESCPMLREVQYREILTPIGPWKKGSTQEETQRLQMMGTLMRQNMKTPLRTPEWFSLTLFTCTLAPFFQSLLSFYEHTHTNDPILHSLELDELSLHMYVKWHHAWGRRVEGPNLPTPAIDMSIPAAVMTADEYDSRMMIG</sequence>
<accession>A0A9Q5HVH6</accession>
<proteinExistence type="predicted"/>
<evidence type="ECO:0000313" key="1">
    <source>
        <dbReference type="EMBL" id="OCB86724.1"/>
    </source>
</evidence>